<evidence type="ECO:0000313" key="2">
    <source>
        <dbReference type="EMBL" id="SEM88674.1"/>
    </source>
</evidence>
<evidence type="ECO:0000256" key="1">
    <source>
        <dbReference type="SAM" id="MobiDB-lite"/>
    </source>
</evidence>
<dbReference type="Proteomes" id="UP000199206">
    <property type="component" value="Unassembled WGS sequence"/>
</dbReference>
<accession>A0A1H8C2J6</accession>
<gene>
    <name evidence="2" type="ORF">SAMN05192583_1407</name>
</gene>
<proteinExistence type="predicted"/>
<dbReference type="RefSeq" id="WP_093664887.1">
    <property type="nucleotide sequence ID" value="NZ_FOCF01000003.1"/>
</dbReference>
<sequence>MDVPTTEQLVERIEKFLVQHDMRPTRFGREATGEPQLLDSLRKGRSPSLDTANKIVAYMARRDDEAGAVDHGTADNLDHHASASGECADISRQAVTA</sequence>
<evidence type="ECO:0000313" key="3">
    <source>
        <dbReference type="Proteomes" id="UP000199206"/>
    </source>
</evidence>
<feature type="region of interest" description="Disordered" evidence="1">
    <location>
        <begin position="67"/>
        <end position="97"/>
    </location>
</feature>
<dbReference type="OrthoDB" id="7376075at2"/>
<protein>
    <submittedName>
        <fullName evidence="2">Uncharacterized protein</fullName>
    </submittedName>
</protein>
<dbReference type="AlphaFoldDB" id="A0A1H8C2J6"/>
<organism evidence="2 3">
    <name type="scientific">Sphingomonas gellani</name>
    <dbReference type="NCBI Taxonomy" id="1166340"/>
    <lineage>
        <taxon>Bacteria</taxon>
        <taxon>Pseudomonadati</taxon>
        <taxon>Pseudomonadota</taxon>
        <taxon>Alphaproteobacteria</taxon>
        <taxon>Sphingomonadales</taxon>
        <taxon>Sphingomonadaceae</taxon>
        <taxon>Sphingomonas</taxon>
    </lineage>
</organism>
<reference evidence="3" key="1">
    <citation type="submission" date="2016-10" db="EMBL/GenBank/DDBJ databases">
        <authorList>
            <person name="Varghese N."/>
            <person name="Submissions S."/>
        </authorList>
    </citation>
    <scope>NUCLEOTIDE SEQUENCE [LARGE SCALE GENOMIC DNA]</scope>
    <source>
        <strain evidence="3">S6-262</strain>
    </source>
</reference>
<feature type="compositionally biased region" description="Basic and acidic residues" evidence="1">
    <location>
        <begin position="72"/>
        <end position="81"/>
    </location>
</feature>
<keyword evidence="3" id="KW-1185">Reference proteome</keyword>
<dbReference type="STRING" id="1166340.SAMN05192583_1407"/>
<dbReference type="EMBL" id="FOCF01000003">
    <property type="protein sequence ID" value="SEM88674.1"/>
    <property type="molecule type" value="Genomic_DNA"/>
</dbReference>
<name>A0A1H8C2J6_9SPHN</name>